<dbReference type="SUPFAM" id="SSF52172">
    <property type="entry name" value="CheY-like"/>
    <property type="match status" value="1"/>
</dbReference>
<comment type="caution">
    <text evidence="9">The sequence shown here is derived from an EMBL/GenBank/DDBJ whole genome shotgun (WGS) entry which is preliminary data.</text>
</comment>
<organism evidence="9 10">
    <name type="scientific">Virgibacillus kekensis</name>
    <dbReference type="NCBI Taxonomy" id="202261"/>
    <lineage>
        <taxon>Bacteria</taxon>
        <taxon>Bacillati</taxon>
        <taxon>Bacillota</taxon>
        <taxon>Bacilli</taxon>
        <taxon>Bacillales</taxon>
        <taxon>Bacillaceae</taxon>
        <taxon>Virgibacillus</taxon>
    </lineage>
</organism>
<keyword evidence="10" id="KW-1185">Reference proteome</keyword>
<evidence type="ECO:0000259" key="7">
    <source>
        <dbReference type="PROSITE" id="PS50043"/>
    </source>
</evidence>
<dbReference type="InterPro" id="IPR058245">
    <property type="entry name" value="NreC/VraR/RcsB-like_REC"/>
</dbReference>
<feature type="domain" description="Response regulatory" evidence="8">
    <location>
        <begin position="3"/>
        <end position="119"/>
    </location>
</feature>
<reference evidence="10" key="1">
    <citation type="journal article" date="2019" name="Int. J. Syst. Evol. Microbiol.">
        <title>The Global Catalogue of Microorganisms (GCM) 10K type strain sequencing project: providing services to taxonomists for standard genome sequencing and annotation.</title>
        <authorList>
            <consortium name="The Broad Institute Genomics Platform"/>
            <consortium name="The Broad Institute Genome Sequencing Center for Infectious Disease"/>
            <person name="Wu L."/>
            <person name="Ma J."/>
        </authorList>
    </citation>
    <scope>NUCLEOTIDE SEQUENCE [LARGE SCALE GENOMIC DNA]</scope>
    <source>
        <strain evidence="10">CGMCC 4.7426</strain>
    </source>
</reference>
<proteinExistence type="predicted"/>
<evidence type="ECO:0000256" key="3">
    <source>
        <dbReference type="ARBA" id="ARBA00023015"/>
    </source>
</evidence>
<dbReference type="Gene3D" id="3.40.50.2300">
    <property type="match status" value="1"/>
</dbReference>
<keyword evidence="3" id="KW-0805">Transcription regulation</keyword>
<evidence type="ECO:0000256" key="2">
    <source>
        <dbReference type="ARBA" id="ARBA00022553"/>
    </source>
</evidence>
<dbReference type="CDD" id="cd17535">
    <property type="entry name" value="REC_NarL-like"/>
    <property type="match status" value="1"/>
</dbReference>
<evidence type="ECO:0000256" key="6">
    <source>
        <dbReference type="PROSITE-ProRule" id="PRU00169"/>
    </source>
</evidence>
<gene>
    <name evidence="9" type="ORF">ACFO3D_06960</name>
</gene>
<evidence type="ECO:0000313" key="10">
    <source>
        <dbReference type="Proteomes" id="UP001595989"/>
    </source>
</evidence>
<dbReference type="PANTHER" id="PTHR43214">
    <property type="entry name" value="TWO-COMPONENT RESPONSE REGULATOR"/>
    <property type="match status" value="1"/>
</dbReference>
<evidence type="ECO:0000313" key="9">
    <source>
        <dbReference type="EMBL" id="MFC4557946.1"/>
    </source>
</evidence>
<dbReference type="Pfam" id="PF00072">
    <property type="entry name" value="Response_reg"/>
    <property type="match status" value="1"/>
</dbReference>
<dbReference type="InterPro" id="IPR001789">
    <property type="entry name" value="Sig_transdc_resp-reg_receiver"/>
</dbReference>
<dbReference type="PROSITE" id="PS50110">
    <property type="entry name" value="RESPONSE_REGULATORY"/>
    <property type="match status" value="1"/>
</dbReference>
<feature type="domain" description="HTH luxR-type" evidence="7">
    <location>
        <begin position="152"/>
        <end position="217"/>
    </location>
</feature>
<dbReference type="SUPFAM" id="SSF46894">
    <property type="entry name" value="C-terminal effector domain of the bipartite response regulators"/>
    <property type="match status" value="1"/>
</dbReference>
<dbReference type="InterPro" id="IPR000792">
    <property type="entry name" value="Tscrpt_reg_LuxR_C"/>
</dbReference>
<dbReference type="InterPro" id="IPR011006">
    <property type="entry name" value="CheY-like_superfamily"/>
</dbReference>
<protein>
    <submittedName>
        <fullName evidence="9">Response regulator</fullName>
    </submittedName>
</protein>
<keyword evidence="2 6" id="KW-0597">Phosphoprotein</keyword>
<comment type="subcellular location">
    <subcellularLocation>
        <location evidence="1">Cytoplasm</location>
    </subcellularLocation>
</comment>
<name>A0ABV9DIJ6_9BACI</name>
<evidence type="ECO:0000259" key="8">
    <source>
        <dbReference type="PROSITE" id="PS50110"/>
    </source>
</evidence>
<dbReference type="EMBL" id="JBHSFU010000004">
    <property type="protein sequence ID" value="MFC4557946.1"/>
    <property type="molecule type" value="Genomic_DNA"/>
</dbReference>
<dbReference type="PRINTS" id="PR00038">
    <property type="entry name" value="HTHLUXR"/>
</dbReference>
<evidence type="ECO:0000256" key="5">
    <source>
        <dbReference type="ARBA" id="ARBA00023163"/>
    </source>
</evidence>
<dbReference type="Pfam" id="PF00196">
    <property type="entry name" value="GerE"/>
    <property type="match status" value="1"/>
</dbReference>
<dbReference type="RefSeq" id="WP_390294171.1">
    <property type="nucleotide sequence ID" value="NZ_JBHSFU010000004.1"/>
</dbReference>
<dbReference type="CDD" id="cd06170">
    <property type="entry name" value="LuxR_C_like"/>
    <property type="match status" value="1"/>
</dbReference>
<evidence type="ECO:0000256" key="4">
    <source>
        <dbReference type="ARBA" id="ARBA00023125"/>
    </source>
</evidence>
<dbReference type="SMART" id="SM00448">
    <property type="entry name" value="REC"/>
    <property type="match status" value="1"/>
</dbReference>
<dbReference type="PROSITE" id="PS50043">
    <property type="entry name" value="HTH_LUXR_2"/>
    <property type="match status" value="1"/>
</dbReference>
<feature type="modified residue" description="4-aspartylphosphate" evidence="6">
    <location>
        <position position="54"/>
    </location>
</feature>
<dbReference type="SMART" id="SM00421">
    <property type="entry name" value="HTH_LUXR"/>
    <property type="match status" value="1"/>
</dbReference>
<keyword evidence="4" id="KW-0238">DNA-binding</keyword>
<dbReference type="InterPro" id="IPR039420">
    <property type="entry name" value="WalR-like"/>
</dbReference>
<keyword evidence="5" id="KW-0804">Transcription</keyword>
<accession>A0ABV9DIJ6</accession>
<evidence type="ECO:0000256" key="1">
    <source>
        <dbReference type="ARBA" id="ARBA00004496"/>
    </source>
</evidence>
<dbReference type="Proteomes" id="UP001595989">
    <property type="component" value="Unassembled WGS sequence"/>
</dbReference>
<sequence>MIKVILVEDQRLFREGTELLINNTDDIKVVGMAGNGEEAINLLKKEKPDVVLMDIHMPGMDGIKTTVYLKENHPDVKVVMLTSAADEELVIRGINVGADGFLLKNLYHDNLIQAIRNAYRGQSVLSGEVAEILVNKIRKLTLDQKQILGRRLENRGIQLTKRELDIAYLFMDGYTNTMIAQKLFLGEGTIKNYVSEIYNKLNIRHRKDAISYLRQLLKQ</sequence>
<dbReference type="InterPro" id="IPR016032">
    <property type="entry name" value="Sig_transdc_resp-reg_C-effctor"/>
</dbReference>